<reference evidence="1 2" key="1">
    <citation type="submission" date="2024-09" db="EMBL/GenBank/DDBJ databases">
        <authorList>
            <person name="Sun Q."/>
            <person name="Mori K."/>
        </authorList>
    </citation>
    <scope>NUCLEOTIDE SEQUENCE [LARGE SCALE GENOMIC DNA]</scope>
    <source>
        <strain evidence="1 2">JCM 11201</strain>
    </source>
</reference>
<dbReference type="RefSeq" id="WP_379951475.1">
    <property type="nucleotide sequence ID" value="NZ_JBHMAF010000189.1"/>
</dbReference>
<dbReference type="SUPFAM" id="SSF56784">
    <property type="entry name" value="HAD-like"/>
    <property type="match status" value="1"/>
</dbReference>
<protein>
    <submittedName>
        <fullName evidence="1">HAD family hydrolase</fullName>
        <ecNumber evidence="1">3.1.3.-</ecNumber>
    </submittedName>
</protein>
<dbReference type="SFLD" id="SFLDS00003">
    <property type="entry name" value="Haloacid_Dehalogenase"/>
    <property type="match status" value="1"/>
</dbReference>
<name>A0ABV5WLU6_9BACI</name>
<dbReference type="PRINTS" id="PR00413">
    <property type="entry name" value="HADHALOGNASE"/>
</dbReference>
<evidence type="ECO:0000313" key="2">
    <source>
        <dbReference type="Proteomes" id="UP001589609"/>
    </source>
</evidence>
<dbReference type="Gene3D" id="1.10.150.240">
    <property type="entry name" value="Putative phosphatase, domain 2"/>
    <property type="match status" value="1"/>
</dbReference>
<dbReference type="InterPro" id="IPR023198">
    <property type="entry name" value="PGP-like_dom2"/>
</dbReference>
<evidence type="ECO:0000313" key="1">
    <source>
        <dbReference type="EMBL" id="MFB9761285.1"/>
    </source>
</evidence>
<dbReference type="InterPro" id="IPR052550">
    <property type="entry name" value="Pyrimidine_5'-ntase_YjjG"/>
</dbReference>
<dbReference type="NCBIfam" id="TIGR01509">
    <property type="entry name" value="HAD-SF-IA-v3"/>
    <property type="match status" value="1"/>
</dbReference>
<dbReference type="CDD" id="cd04305">
    <property type="entry name" value="HAD_Neu5Ac-Pase_like"/>
    <property type="match status" value="1"/>
</dbReference>
<dbReference type="InterPro" id="IPR006439">
    <property type="entry name" value="HAD-SF_hydro_IA"/>
</dbReference>
<dbReference type="EMBL" id="JBHMAF010000189">
    <property type="protein sequence ID" value="MFB9761285.1"/>
    <property type="molecule type" value="Genomic_DNA"/>
</dbReference>
<dbReference type="NCBIfam" id="TIGR01549">
    <property type="entry name" value="HAD-SF-IA-v1"/>
    <property type="match status" value="1"/>
</dbReference>
<sequence length="234" mass="27035">MAIKAIFFDLDDTLHDHQKPFTDSLHKMFPEHAEILAPEDTYKKFRYFSDLLWEDYCQNRLTLEELRVQRMVLALKEYEISISNEVAQQFQLQYEAALNAIELFPEVPELLTTLSNQGFELGIITNGPTAHQRNKMKCLGITKYIPEHRIFVSDAVGHAKPDPRIFHEAAKTVDCAPDHILYIGDSWTNDIVGSSKAGWQSIWYNHRKRQPDTEHTPLAEIEQLLSILEIVKQG</sequence>
<dbReference type="Pfam" id="PF00702">
    <property type="entry name" value="Hydrolase"/>
    <property type="match status" value="1"/>
</dbReference>
<dbReference type="PANTHER" id="PTHR47478">
    <property type="match status" value="1"/>
</dbReference>
<keyword evidence="2" id="KW-1185">Reference proteome</keyword>
<dbReference type="InterPro" id="IPR036412">
    <property type="entry name" value="HAD-like_sf"/>
</dbReference>
<dbReference type="SFLD" id="SFLDG01135">
    <property type="entry name" value="C1.5.6:_HAD__Beta-PGM__Phospha"/>
    <property type="match status" value="1"/>
</dbReference>
<dbReference type="GO" id="GO:0016787">
    <property type="term" value="F:hydrolase activity"/>
    <property type="evidence" value="ECO:0007669"/>
    <property type="project" value="UniProtKB-KW"/>
</dbReference>
<comment type="caution">
    <text evidence="1">The sequence shown here is derived from an EMBL/GenBank/DDBJ whole genome shotgun (WGS) entry which is preliminary data.</text>
</comment>
<dbReference type="Gene3D" id="3.40.50.1000">
    <property type="entry name" value="HAD superfamily/HAD-like"/>
    <property type="match status" value="1"/>
</dbReference>
<dbReference type="Proteomes" id="UP001589609">
    <property type="component" value="Unassembled WGS sequence"/>
</dbReference>
<proteinExistence type="predicted"/>
<dbReference type="SFLD" id="SFLDG01129">
    <property type="entry name" value="C1.5:_HAD__Beta-PGM__Phosphata"/>
    <property type="match status" value="1"/>
</dbReference>
<dbReference type="InterPro" id="IPR023214">
    <property type="entry name" value="HAD_sf"/>
</dbReference>
<dbReference type="EC" id="3.1.3.-" evidence="1"/>
<organism evidence="1 2">
    <name type="scientific">Ectobacillus funiculus</name>
    <dbReference type="NCBI Taxonomy" id="137993"/>
    <lineage>
        <taxon>Bacteria</taxon>
        <taxon>Bacillati</taxon>
        <taxon>Bacillota</taxon>
        <taxon>Bacilli</taxon>
        <taxon>Bacillales</taxon>
        <taxon>Bacillaceae</taxon>
        <taxon>Ectobacillus</taxon>
    </lineage>
</organism>
<gene>
    <name evidence="1" type="ORF">ACFFMS_23840</name>
</gene>
<keyword evidence="1" id="KW-0378">Hydrolase</keyword>
<accession>A0ABV5WLU6</accession>
<dbReference type="PANTHER" id="PTHR47478:SF1">
    <property type="entry name" value="PYRIMIDINE 5'-NUCLEOTIDASE YJJG"/>
    <property type="match status" value="1"/>
</dbReference>